<evidence type="ECO:0000313" key="9">
    <source>
        <dbReference type="Proteomes" id="UP000321764"/>
    </source>
</evidence>
<accession>A0A5C8Z705</accession>
<keyword evidence="2" id="KW-0547">Nucleotide-binding</keyword>
<comment type="caution">
    <text evidence="8">The sequence shown here is derived from an EMBL/GenBank/DDBJ whole genome shotgun (WGS) entry which is preliminary data.</text>
</comment>
<dbReference type="EMBL" id="VKAD01000001">
    <property type="protein sequence ID" value="TXR53732.1"/>
    <property type="molecule type" value="Genomic_DNA"/>
</dbReference>
<keyword evidence="4" id="KW-0067">ATP-binding</keyword>
<dbReference type="InterPro" id="IPR017871">
    <property type="entry name" value="ABC_transporter-like_CS"/>
</dbReference>
<dbReference type="GO" id="GO:0017004">
    <property type="term" value="P:cytochrome complex assembly"/>
    <property type="evidence" value="ECO:0007669"/>
    <property type="project" value="UniProtKB-KW"/>
</dbReference>
<keyword evidence="1" id="KW-0813">Transport</keyword>
<dbReference type="GO" id="GO:0016887">
    <property type="term" value="F:ATP hydrolysis activity"/>
    <property type="evidence" value="ECO:0007669"/>
    <property type="project" value="InterPro"/>
</dbReference>
<dbReference type="OrthoDB" id="9800654at2"/>
<dbReference type="Pfam" id="PF00005">
    <property type="entry name" value="ABC_tran"/>
    <property type="match status" value="1"/>
</dbReference>
<keyword evidence="3" id="KW-0201">Cytochrome c-type biogenesis</keyword>
<evidence type="ECO:0000256" key="3">
    <source>
        <dbReference type="ARBA" id="ARBA00022748"/>
    </source>
</evidence>
<dbReference type="AlphaFoldDB" id="A0A5C8Z705"/>
<evidence type="ECO:0000256" key="2">
    <source>
        <dbReference type="ARBA" id="ARBA00022741"/>
    </source>
</evidence>
<dbReference type="InterPro" id="IPR003593">
    <property type="entry name" value="AAA+_ATPase"/>
</dbReference>
<protein>
    <submittedName>
        <fullName evidence="8">Cytochrome c biogenesis heme-transporting ATPase CcmA</fullName>
    </submittedName>
</protein>
<dbReference type="PROSITE" id="PS50893">
    <property type="entry name" value="ABC_TRANSPORTER_2"/>
    <property type="match status" value="1"/>
</dbReference>
<dbReference type="Gene3D" id="3.40.50.300">
    <property type="entry name" value="P-loop containing nucleotide triphosphate hydrolases"/>
    <property type="match status" value="1"/>
</dbReference>
<dbReference type="NCBIfam" id="NF010061">
    <property type="entry name" value="PRK13538.1"/>
    <property type="match status" value="1"/>
</dbReference>
<keyword evidence="5" id="KW-1278">Translocase</keyword>
<evidence type="ECO:0000256" key="4">
    <source>
        <dbReference type="ARBA" id="ARBA00022840"/>
    </source>
</evidence>
<keyword evidence="9" id="KW-1185">Reference proteome</keyword>
<sequence length="221" mass="24503">MTTLAVATKLRCERDDRCLFADLSFSVSQGDILHIKGANGAGKTTLLRRLVGLNSFVEGDVQFHPSVSERGQRIDGQRFWYLAHRPAVTLAQTALENLRYAVALQQQTLTRSAYWQALADVGLAGYEDVPAHRLSSGQQQRIALARLYLPLPDVKLWLLDEPFNALDANASAQLEVNMLRFVEGGGSVILISHHEFNHASVQELVIGQANQSVKKEQRPCL</sequence>
<gene>
    <name evidence="8" type="primary">ccmA</name>
    <name evidence="8" type="ORF">FME95_04005</name>
</gene>
<dbReference type="Proteomes" id="UP000321764">
    <property type="component" value="Unassembled WGS sequence"/>
</dbReference>
<dbReference type="GO" id="GO:0005524">
    <property type="term" value="F:ATP binding"/>
    <property type="evidence" value="ECO:0007669"/>
    <property type="project" value="UniProtKB-KW"/>
</dbReference>
<dbReference type="PROSITE" id="PS00211">
    <property type="entry name" value="ABC_TRANSPORTER_1"/>
    <property type="match status" value="1"/>
</dbReference>
<proteinExistence type="predicted"/>
<dbReference type="NCBIfam" id="TIGR01189">
    <property type="entry name" value="ccmA"/>
    <property type="match status" value="1"/>
</dbReference>
<dbReference type="PANTHER" id="PTHR43499">
    <property type="entry name" value="ABC TRANSPORTER I FAMILY MEMBER 1"/>
    <property type="match status" value="1"/>
</dbReference>
<evidence type="ECO:0000256" key="6">
    <source>
        <dbReference type="ARBA" id="ARBA00023136"/>
    </source>
</evidence>
<dbReference type="GO" id="GO:0022857">
    <property type="term" value="F:transmembrane transporter activity"/>
    <property type="evidence" value="ECO:0007669"/>
    <property type="project" value="InterPro"/>
</dbReference>
<dbReference type="SUPFAM" id="SSF52540">
    <property type="entry name" value="P-loop containing nucleoside triphosphate hydrolases"/>
    <property type="match status" value="1"/>
</dbReference>
<dbReference type="InterPro" id="IPR003439">
    <property type="entry name" value="ABC_transporter-like_ATP-bd"/>
</dbReference>
<name>A0A5C8Z705_9GAMM</name>
<keyword evidence="6" id="KW-0472">Membrane</keyword>
<evidence type="ECO:0000313" key="8">
    <source>
        <dbReference type="EMBL" id="TXR53732.1"/>
    </source>
</evidence>
<dbReference type="SMART" id="SM00382">
    <property type="entry name" value="AAA"/>
    <property type="match status" value="1"/>
</dbReference>
<evidence type="ECO:0000256" key="1">
    <source>
        <dbReference type="ARBA" id="ARBA00022448"/>
    </source>
</evidence>
<feature type="domain" description="ABC transporter" evidence="7">
    <location>
        <begin position="1"/>
        <end position="221"/>
    </location>
</feature>
<evidence type="ECO:0000259" key="7">
    <source>
        <dbReference type="PROSITE" id="PS50893"/>
    </source>
</evidence>
<dbReference type="PANTHER" id="PTHR43499:SF1">
    <property type="entry name" value="ABC TRANSPORTER I FAMILY MEMBER 1"/>
    <property type="match status" value="1"/>
</dbReference>
<organism evidence="8 9">
    <name type="scientific">Reinekea thalattae</name>
    <dbReference type="NCBI Taxonomy" id="2593301"/>
    <lineage>
        <taxon>Bacteria</taxon>
        <taxon>Pseudomonadati</taxon>
        <taxon>Pseudomonadota</taxon>
        <taxon>Gammaproteobacteria</taxon>
        <taxon>Oceanospirillales</taxon>
        <taxon>Saccharospirillaceae</taxon>
        <taxon>Reinekea</taxon>
    </lineage>
</organism>
<dbReference type="RefSeq" id="WP_147713131.1">
    <property type="nucleotide sequence ID" value="NZ_VKAD01000001.1"/>
</dbReference>
<evidence type="ECO:0000256" key="5">
    <source>
        <dbReference type="ARBA" id="ARBA00022967"/>
    </source>
</evidence>
<reference evidence="8 9" key="1">
    <citation type="submission" date="2019-07" db="EMBL/GenBank/DDBJ databases">
        <title>Reinekea sp. strain SSH23 genome sequencing and assembly.</title>
        <authorList>
            <person name="Kim I."/>
        </authorList>
    </citation>
    <scope>NUCLEOTIDE SEQUENCE [LARGE SCALE GENOMIC DNA]</scope>
    <source>
        <strain evidence="8 9">SSH23</strain>
    </source>
</reference>
<dbReference type="InterPro" id="IPR027417">
    <property type="entry name" value="P-loop_NTPase"/>
</dbReference>
<dbReference type="InterPro" id="IPR005895">
    <property type="entry name" value="ABC_transptr_haem_export_CcmA"/>
</dbReference>